<feature type="compositionally biased region" description="Low complexity" evidence="1">
    <location>
        <begin position="228"/>
        <end position="245"/>
    </location>
</feature>
<dbReference type="Proteomes" id="UP001296104">
    <property type="component" value="Unassembled WGS sequence"/>
</dbReference>
<dbReference type="AlphaFoldDB" id="A0AAI9EAF5"/>
<evidence type="ECO:0000256" key="1">
    <source>
        <dbReference type="SAM" id="MobiDB-lite"/>
    </source>
</evidence>
<feature type="compositionally biased region" description="Polar residues" evidence="1">
    <location>
        <begin position="271"/>
        <end position="284"/>
    </location>
</feature>
<name>A0AAI9EAF5_9PEZI</name>
<dbReference type="EMBL" id="CAVMBE010000024">
    <property type="protein sequence ID" value="CAK4008610.1"/>
    <property type="molecule type" value="Genomic_DNA"/>
</dbReference>
<protein>
    <submittedName>
        <fullName evidence="2">Uncharacterized protein</fullName>
    </submittedName>
</protein>
<feature type="compositionally biased region" description="Acidic residues" evidence="1">
    <location>
        <begin position="121"/>
        <end position="142"/>
    </location>
</feature>
<organism evidence="2 3">
    <name type="scientific">Lecanosticta acicola</name>
    <dbReference type="NCBI Taxonomy" id="111012"/>
    <lineage>
        <taxon>Eukaryota</taxon>
        <taxon>Fungi</taxon>
        <taxon>Dikarya</taxon>
        <taxon>Ascomycota</taxon>
        <taxon>Pezizomycotina</taxon>
        <taxon>Dothideomycetes</taxon>
        <taxon>Dothideomycetidae</taxon>
        <taxon>Mycosphaerellales</taxon>
        <taxon>Mycosphaerellaceae</taxon>
        <taxon>Lecanosticta</taxon>
    </lineage>
</organism>
<gene>
    <name evidence="2" type="ORF">LECACI_7A004370</name>
</gene>
<evidence type="ECO:0000313" key="2">
    <source>
        <dbReference type="EMBL" id="CAK4008610.1"/>
    </source>
</evidence>
<feature type="region of interest" description="Disordered" evidence="1">
    <location>
        <begin position="312"/>
        <end position="345"/>
    </location>
</feature>
<evidence type="ECO:0000313" key="3">
    <source>
        <dbReference type="Proteomes" id="UP001296104"/>
    </source>
</evidence>
<sequence>MPATTTTAHALAHPLSLLLRHIDTHPSTLTTRQAQTAYLTTLTRQHNFPYYSPTYGHTSHDAKSLRAALVAIMRNCKAPGVEVTPGKKPIDELFAKGRGVLMEGFVRGVEEAAAGGGLESGGEDEEEEEDDDDGTGEPVDVEEERKLRAILEDEHSSDGEYEPVAVGRRKLRRTTRARRIGGKESSAVPVSRTRVCRVAAAEEETSTYLKGMPEVVQDHADLRFIPQSSASVSQASRRHSSTSPSPGGRETAAVEVSNTSRASEDRRSVVSIDSHSQLSSTAQIKTSKRKLSYIQLITDAGGEGDDQVIEAQTSSEQRRKARRRRRSSFSHPSGSTAPAVDGSNARLEMRISEGGDDDDATSRLQLQLNLPRGEDIGCWVQELKQRIESAVAAFFTLIDLDPSKSADVVLRPSADLRALYGKSLGGTDWKSTVSYLKSKRRLPASAFLQSLIAAFLADEVLDGASVGWESTLALLREDSPFQKYAAPLLGHTEARVLLREAAAAQLRDGDFLESELRPCAREVAADLRLVLHDHLELFDQADAQWHGTLIQDLQDVCEVALQLRGWLDVLGGRVDWVWYSCRQCREADLQVEDEGARLVERDVAFTIFPGLACAVADEEMAVPASVVWF</sequence>
<accession>A0AAI9EAF5</accession>
<feature type="region of interest" description="Disordered" evidence="1">
    <location>
        <begin position="114"/>
        <end position="143"/>
    </location>
</feature>
<reference evidence="2" key="1">
    <citation type="submission" date="2023-11" db="EMBL/GenBank/DDBJ databases">
        <authorList>
            <person name="Alioto T."/>
            <person name="Alioto T."/>
            <person name="Gomez Garrido J."/>
        </authorList>
    </citation>
    <scope>NUCLEOTIDE SEQUENCE</scope>
</reference>
<keyword evidence="3" id="KW-1185">Reference proteome</keyword>
<proteinExistence type="predicted"/>
<feature type="compositionally biased region" description="Basic residues" evidence="1">
    <location>
        <begin position="319"/>
        <end position="328"/>
    </location>
</feature>
<comment type="caution">
    <text evidence="2">The sequence shown here is derived from an EMBL/GenBank/DDBJ whole genome shotgun (WGS) entry which is preliminary data.</text>
</comment>
<feature type="region of interest" description="Disordered" evidence="1">
    <location>
        <begin position="228"/>
        <end position="284"/>
    </location>
</feature>